<feature type="transmembrane region" description="Helical" evidence="10">
    <location>
        <begin position="21"/>
        <end position="40"/>
    </location>
</feature>
<evidence type="ECO:0000256" key="6">
    <source>
        <dbReference type="ARBA" id="ARBA00023139"/>
    </source>
</evidence>
<accession>A0A1X0Q951</accession>
<protein>
    <recommendedName>
        <fullName evidence="10">Palmitoyltransferase</fullName>
        <ecNumber evidence="10">2.3.1.225</ecNumber>
    </recommendedName>
</protein>
<feature type="transmembrane region" description="Helical" evidence="10">
    <location>
        <begin position="46"/>
        <end position="65"/>
    </location>
</feature>
<proteinExistence type="inferred from homology"/>
<evidence type="ECO:0000256" key="1">
    <source>
        <dbReference type="ARBA" id="ARBA00004141"/>
    </source>
</evidence>
<evidence type="ECO:0000256" key="10">
    <source>
        <dbReference type="RuleBase" id="RU079119"/>
    </source>
</evidence>
<keyword evidence="4 10" id="KW-1133">Transmembrane helix</keyword>
<evidence type="ECO:0000313" key="12">
    <source>
        <dbReference type="EMBL" id="ORD96213.1"/>
    </source>
</evidence>
<dbReference type="GO" id="GO:0005783">
    <property type="term" value="C:endoplasmic reticulum"/>
    <property type="evidence" value="ECO:0007669"/>
    <property type="project" value="TreeGrafter"/>
</dbReference>
<keyword evidence="3 10" id="KW-0812">Transmembrane</keyword>
<dbReference type="EMBL" id="LVKB01000115">
    <property type="protein sequence ID" value="ORD96213.1"/>
    <property type="molecule type" value="Genomic_DNA"/>
</dbReference>
<dbReference type="GO" id="GO:0019706">
    <property type="term" value="F:protein-cysteine S-palmitoyltransferase activity"/>
    <property type="evidence" value="ECO:0007669"/>
    <property type="project" value="UniProtKB-EC"/>
</dbReference>
<dbReference type="GO" id="GO:0016020">
    <property type="term" value="C:membrane"/>
    <property type="evidence" value="ECO:0007669"/>
    <property type="project" value="UniProtKB-SubCell"/>
</dbReference>
<evidence type="ECO:0000256" key="4">
    <source>
        <dbReference type="ARBA" id="ARBA00022989"/>
    </source>
</evidence>
<name>A0A1X0Q951_9MICR</name>
<keyword evidence="8 10" id="KW-0012">Acyltransferase</keyword>
<feature type="transmembrane region" description="Helical" evidence="10">
    <location>
        <begin position="229"/>
        <end position="251"/>
    </location>
</feature>
<dbReference type="InterPro" id="IPR039859">
    <property type="entry name" value="PFA4/ZDH16/20/ERF2-like"/>
</dbReference>
<dbReference type="Proteomes" id="UP000192356">
    <property type="component" value="Unassembled WGS sequence"/>
</dbReference>
<feature type="transmembrane region" description="Helical" evidence="10">
    <location>
        <begin position="189"/>
        <end position="209"/>
    </location>
</feature>
<keyword evidence="5 10" id="KW-0472">Membrane</keyword>
<evidence type="ECO:0000256" key="7">
    <source>
        <dbReference type="ARBA" id="ARBA00023288"/>
    </source>
</evidence>
<dbReference type="PROSITE" id="PS50216">
    <property type="entry name" value="DHHC"/>
    <property type="match status" value="1"/>
</dbReference>
<dbReference type="GO" id="GO:0005794">
    <property type="term" value="C:Golgi apparatus"/>
    <property type="evidence" value="ECO:0007669"/>
    <property type="project" value="TreeGrafter"/>
</dbReference>
<evidence type="ECO:0000259" key="11">
    <source>
        <dbReference type="Pfam" id="PF01529"/>
    </source>
</evidence>
<feature type="domain" description="Palmitoyltransferase DHHC" evidence="11">
    <location>
        <begin position="141"/>
        <end position="254"/>
    </location>
</feature>
<dbReference type="InterPro" id="IPR001594">
    <property type="entry name" value="Palmitoyltrfase_DHHC"/>
</dbReference>
<dbReference type="VEuPathDB" id="MicrosporidiaDB:A0H76_1361"/>
<comment type="catalytic activity">
    <reaction evidence="9 10">
        <text>L-cysteinyl-[protein] + hexadecanoyl-CoA = S-hexadecanoyl-L-cysteinyl-[protein] + CoA</text>
        <dbReference type="Rhea" id="RHEA:36683"/>
        <dbReference type="Rhea" id="RHEA-COMP:10131"/>
        <dbReference type="Rhea" id="RHEA-COMP:11032"/>
        <dbReference type="ChEBI" id="CHEBI:29950"/>
        <dbReference type="ChEBI" id="CHEBI:57287"/>
        <dbReference type="ChEBI" id="CHEBI:57379"/>
        <dbReference type="ChEBI" id="CHEBI:74151"/>
        <dbReference type="EC" id="2.3.1.225"/>
    </reaction>
</comment>
<comment type="subcellular location">
    <subcellularLocation>
        <location evidence="1">Membrane</location>
        <topology evidence="1">Multi-pass membrane protein</topology>
    </subcellularLocation>
</comment>
<sequence>MINPIEGIIALVDEFMFDKMVYVHLFFKIGNYLTLIYCFYPNFNSLLFFICLFCILISVTSLIKITSIGPGIIKPQPHIEYSNEVIALSDGTVIYIDFNEATRNVIKSADREDINIEYNNDKTSNPNLETKIECNKQKSEEYSQNYCFTCNIFRAPGMAHCGICKGCIFEKDHHCPSILNCVGRNNYRFFLMFLVVDFIVACSCLYKLTNKYNFKNFLKENFFKQSLPLLQIIYTAFMGLLVCRFCFLALFNIRTRDYIKKDNLVKSSNLNIICNRLLTFKPIYRTIK</sequence>
<dbReference type="VEuPathDB" id="MicrosporidiaDB:HERIO_1840"/>
<dbReference type="AlphaFoldDB" id="A0A1X0Q951"/>
<evidence type="ECO:0000256" key="2">
    <source>
        <dbReference type="ARBA" id="ARBA00022679"/>
    </source>
</evidence>
<gene>
    <name evidence="12" type="primary">ZDH18</name>
    <name evidence="12" type="ORF">HERIO_1840</name>
</gene>
<dbReference type="OrthoDB" id="9909019at2759"/>
<comment type="domain">
    <text evidence="10">The DHHC domain is required for palmitoyltransferase activity.</text>
</comment>
<comment type="similarity">
    <text evidence="10">Belongs to the DHHC palmitoyltransferase family.</text>
</comment>
<evidence type="ECO:0000256" key="8">
    <source>
        <dbReference type="ARBA" id="ARBA00023315"/>
    </source>
</evidence>
<reference evidence="12 13" key="1">
    <citation type="journal article" date="2017" name="Environ. Microbiol.">
        <title>Decay of the glycolytic pathway and adaptation to intranuclear parasitism within Enterocytozoonidae microsporidia.</title>
        <authorList>
            <person name="Wiredu Boakye D."/>
            <person name="Jaroenlak P."/>
            <person name="Prachumwat A."/>
            <person name="Williams T.A."/>
            <person name="Bateman K.S."/>
            <person name="Itsathitphaisarn O."/>
            <person name="Sritunyalucksana K."/>
            <person name="Paszkiewicz K.H."/>
            <person name="Moore K.A."/>
            <person name="Stentiford G.D."/>
            <person name="Williams B.A."/>
        </authorList>
    </citation>
    <scope>NUCLEOTIDE SEQUENCE [LARGE SCALE GENOMIC DNA]</scope>
    <source>
        <strain evidence="12 13">GB1</strain>
    </source>
</reference>
<keyword evidence="2 10" id="KW-0808">Transferase</keyword>
<evidence type="ECO:0000313" key="13">
    <source>
        <dbReference type="Proteomes" id="UP000192356"/>
    </source>
</evidence>
<dbReference type="PANTHER" id="PTHR22883">
    <property type="entry name" value="ZINC FINGER DHHC DOMAIN CONTAINING PROTEIN"/>
    <property type="match status" value="1"/>
</dbReference>
<evidence type="ECO:0000256" key="9">
    <source>
        <dbReference type="ARBA" id="ARBA00048048"/>
    </source>
</evidence>
<evidence type="ECO:0000256" key="3">
    <source>
        <dbReference type="ARBA" id="ARBA00022692"/>
    </source>
</evidence>
<keyword evidence="6" id="KW-0564">Palmitate</keyword>
<dbReference type="GO" id="GO:0006612">
    <property type="term" value="P:protein targeting to membrane"/>
    <property type="evidence" value="ECO:0007669"/>
    <property type="project" value="TreeGrafter"/>
</dbReference>
<evidence type="ECO:0000256" key="5">
    <source>
        <dbReference type="ARBA" id="ARBA00023136"/>
    </source>
</evidence>
<keyword evidence="7" id="KW-0449">Lipoprotein</keyword>
<dbReference type="Pfam" id="PF01529">
    <property type="entry name" value="DHHC"/>
    <property type="match status" value="1"/>
</dbReference>
<dbReference type="EC" id="2.3.1.225" evidence="10"/>
<organism evidence="12 13">
    <name type="scientific">Hepatospora eriocheir</name>
    <dbReference type="NCBI Taxonomy" id="1081669"/>
    <lineage>
        <taxon>Eukaryota</taxon>
        <taxon>Fungi</taxon>
        <taxon>Fungi incertae sedis</taxon>
        <taxon>Microsporidia</taxon>
        <taxon>Hepatosporidae</taxon>
        <taxon>Hepatospora</taxon>
    </lineage>
</organism>
<keyword evidence="13" id="KW-1185">Reference proteome</keyword>
<comment type="caution">
    <text evidence="12">The sequence shown here is derived from an EMBL/GenBank/DDBJ whole genome shotgun (WGS) entry which is preliminary data.</text>
</comment>